<organism evidence="4 5">
    <name type="scientific">Venturia nashicola</name>
    <dbReference type="NCBI Taxonomy" id="86259"/>
    <lineage>
        <taxon>Eukaryota</taxon>
        <taxon>Fungi</taxon>
        <taxon>Dikarya</taxon>
        <taxon>Ascomycota</taxon>
        <taxon>Pezizomycotina</taxon>
        <taxon>Dothideomycetes</taxon>
        <taxon>Pleosporomycetidae</taxon>
        <taxon>Venturiales</taxon>
        <taxon>Venturiaceae</taxon>
        <taxon>Venturia</taxon>
    </lineage>
</organism>
<keyword evidence="2" id="KW-0812">Transmembrane</keyword>
<protein>
    <submittedName>
        <fullName evidence="4">Opy2 protein</fullName>
    </submittedName>
</protein>
<sequence length="482" mass="51113">MATGPFALEFSASHSLFKRCVQCPNIAPQCPSCKSDEDCVTSLGDCLNCVSASCVKKGVSGATISSNPSKNNDGPNIGAIVGGTIAGVIVIALVVFCFWKFYLKGRRHEVEEEWEDPDYPLEKPNGSVFTGDQRGARSSTHTVYSMASTVLTRASNIIQIAYIPGVTNRTNSSSPGLLVPPVPPIPIPTTPSSMTNSNYQDQHFFVPGDLRDSTYSDMSDINGRRPGSIASSLARNSVATTVYRDSAVINPMPATTIISGKPTVVSVKSGLSQTSSPAFPPETPPVPSLASLRHGSSLRPMMIKTLGEGPSPNNSARSMKPIALNITKKTSSSALSGASTAVGSNESTPEKKVGSSIDAVTQAAIAQSVGLGLRPMTQISIAESHETATTDSPGRRARQSRVRGSHQTQDYEGSSDEEEDVHDRSRRSLLGTEPATRQNLVRSPFSDDAEVSKTPTSPIASEPMAQKMAQRGRTKSPFDDPQ</sequence>
<dbReference type="AlphaFoldDB" id="A0A4Z1PE11"/>
<dbReference type="STRING" id="86259.A0A4Z1PE11"/>
<evidence type="ECO:0000256" key="2">
    <source>
        <dbReference type="SAM" id="Phobius"/>
    </source>
</evidence>
<feature type="transmembrane region" description="Helical" evidence="2">
    <location>
        <begin position="77"/>
        <end position="99"/>
    </location>
</feature>
<gene>
    <name evidence="4" type="ORF">E6O75_ATG01503</name>
</gene>
<dbReference type="InterPro" id="IPR018571">
    <property type="entry name" value="Membrane_anchor_Opy2_N"/>
</dbReference>
<feature type="compositionally biased region" description="Basic residues" evidence="1">
    <location>
        <begin position="395"/>
        <end position="404"/>
    </location>
</feature>
<comment type="caution">
    <text evidence="4">The sequence shown here is derived from an EMBL/GenBank/DDBJ whole genome shotgun (WGS) entry which is preliminary data.</text>
</comment>
<reference evidence="4 5" key="1">
    <citation type="submission" date="2019-04" db="EMBL/GenBank/DDBJ databases">
        <title>High contiguity whole genome sequence and gene annotation resource for two Venturia nashicola isolates.</title>
        <authorList>
            <person name="Prokchorchik M."/>
            <person name="Won K."/>
            <person name="Lee Y."/>
            <person name="Choi E.D."/>
            <person name="Segonzac C."/>
            <person name="Sohn K.H."/>
        </authorList>
    </citation>
    <scope>NUCLEOTIDE SEQUENCE [LARGE SCALE GENOMIC DNA]</scope>
    <source>
        <strain evidence="4 5">PRI2</strain>
    </source>
</reference>
<feature type="domain" description="Membrane anchor Opy2 N-terminal" evidence="3">
    <location>
        <begin position="20"/>
        <end position="54"/>
    </location>
</feature>
<evidence type="ECO:0000313" key="4">
    <source>
        <dbReference type="EMBL" id="TID27010.1"/>
    </source>
</evidence>
<name>A0A4Z1PE11_9PEZI</name>
<keyword evidence="2" id="KW-0472">Membrane</keyword>
<feature type="region of interest" description="Disordered" evidence="1">
    <location>
        <begin position="330"/>
        <end position="355"/>
    </location>
</feature>
<dbReference type="OrthoDB" id="2402916at2759"/>
<accession>A0A4Z1PE11</accession>
<keyword evidence="5" id="KW-1185">Reference proteome</keyword>
<keyword evidence="2" id="KW-1133">Transmembrane helix</keyword>
<dbReference type="EMBL" id="SNSC02000002">
    <property type="protein sequence ID" value="TID27010.1"/>
    <property type="molecule type" value="Genomic_DNA"/>
</dbReference>
<evidence type="ECO:0000313" key="5">
    <source>
        <dbReference type="Proteomes" id="UP000298493"/>
    </source>
</evidence>
<feature type="compositionally biased region" description="Low complexity" evidence="1">
    <location>
        <begin position="330"/>
        <end position="344"/>
    </location>
</feature>
<evidence type="ECO:0000256" key="1">
    <source>
        <dbReference type="SAM" id="MobiDB-lite"/>
    </source>
</evidence>
<dbReference type="Proteomes" id="UP000298493">
    <property type="component" value="Unassembled WGS sequence"/>
</dbReference>
<dbReference type="Pfam" id="PF09463">
    <property type="entry name" value="Opy2"/>
    <property type="match status" value="1"/>
</dbReference>
<feature type="region of interest" description="Disordered" evidence="1">
    <location>
        <begin position="385"/>
        <end position="482"/>
    </location>
</feature>
<evidence type="ECO:0000259" key="3">
    <source>
        <dbReference type="Pfam" id="PF09463"/>
    </source>
</evidence>
<proteinExistence type="predicted"/>